<evidence type="ECO:0000313" key="1">
    <source>
        <dbReference type="EMBL" id="MFD2522772.1"/>
    </source>
</evidence>
<comment type="caution">
    <text evidence="1">The sequence shown here is derived from an EMBL/GenBank/DDBJ whole genome shotgun (WGS) entry which is preliminary data.</text>
</comment>
<proteinExistence type="predicted"/>
<organism evidence="1 2">
    <name type="scientific">Emticicia soli</name>
    <dbReference type="NCBI Taxonomy" id="2027878"/>
    <lineage>
        <taxon>Bacteria</taxon>
        <taxon>Pseudomonadati</taxon>
        <taxon>Bacteroidota</taxon>
        <taxon>Cytophagia</taxon>
        <taxon>Cytophagales</taxon>
        <taxon>Leadbetterellaceae</taxon>
        <taxon>Emticicia</taxon>
    </lineage>
</organism>
<protein>
    <submittedName>
        <fullName evidence="1">Uncharacterized protein</fullName>
    </submittedName>
</protein>
<sequence>MKKINIAIIAIVLFAIACSKDRTMLLGDGNPTPEKPNSGFAAVSKEAFDKLGAQPERKTIKNQDDLPFVGSQGTKVWLFDRDLRMPDGSIVSYPFEIELLELLTPKDMILHLMPTVSRGRLLTTGGQVNIRAYKDGKELKVTKFNSTQIIVPAQGRVDGLMDLFYGEETKDGIVDWIESDTSSVPGQKPRNIYGNDGAYFLFPNRLGWINIDKFYEFTEAKTQIAFSSENPPLDKIVIFLYFPDLKSLMQTYGEVSGEVPVGRTVKIIAMSISDDEKEEDRVYHSFFQDLVVADKQKVEIKLAPTTKESLLSYLESL</sequence>
<dbReference type="RefSeq" id="WP_340237875.1">
    <property type="nucleotide sequence ID" value="NZ_JBBEWC010000008.1"/>
</dbReference>
<dbReference type="PROSITE" id="PS51257">
    <property type="entry name" value="PROKAR_LIPOPROTEIN"/>
    <property type="match status" value="1"/>
</dbReference>
<reference evidence="2" key="1">
    <citation type="journal article" date="2019" name="Int. J. Syst. Evol. Microbiol.">
        <title>The Global Catalogue of Microorganisms (GCM) 10K type strain sequencing project: providing services to taxonomists for standard genome sequencing and annotation.</title>
        <authorList>
            <consortium name="The Broad Institute Genomics Platform"/>
            <consortium name="The Broad Institute Genome Sequencing Center for Infectious Disease"/>
            <person name="Wu L."/>
            <person name="Ma J."/>
        </authorList>
    </citation>
    <scope>NUCLEOTIDE SEQUENCE [LARGE SCALE GENOMIC DNA]</scope>
    <source>
        <strain evidence="2">KCTC 52344</strain>
    </source>
</reference>
<evidence type="ECO:0000313" key="2">
    <source>
        <dbReference type="Proteomes" id="UP001597510"/>
    </source>
</evidence>
<dbReference type="Proteomes" id="UP001597510">
    <property type="component" value="Unassembled WGS sequence"/>
</dbReference>
<accession>A0ABW5J9S0</accession>
<keyword evidence="2" id="KW-1185">Reference proteome</keyword>
<dbReference type="EMBL" id="JBHULC010000021">
    <property type="protein sequence ID" value="MFD2522772.1"/>
    <property type="molecule type" value="Genomic_DNA"/>
</dbReference>
<name>A0ABW5J9S0_9BACT</name>
<gene>
    <name evidence="1" type="ORF">ACFSR2_17870</name>
</gene>